<keyword evidence="2" id="KW-1133">Transmembrane helix</keyword>
<protein>
    <submittedName>
        <fullName evidence="3">Uncharacterized protein</fullName>
    </submittedName>
</protein>
<dbReference type="Proteomes" id="UP001165378">
    <property type="component" value="Unassembled WGS sequence"/>
</dbReference>
<evidence type="ECO:0000256" key="2">
    <source>
        <dbReference type="SAM" id="Phobius"/>
    </source>
</evidence>
<reference evidence="3" key="1">
    <citation type="submission" date="2022-01" db="EMBL/GenBank/DDBJ databases">
        <title>Genome-Based Taxonomic Classification of the Phylum Actinobacteria.</title>
        <authorList>
            <person name="Gao Y."/>
        </authorList>
    </citation>
    <scope>NUCLEOTIDE SEQUENCE</scope>
    <source>
        <strain evidence="3">KLBMP 8922</strain>
    </source>
</reference>
<feature type="compositionally biased region" description="Low complexity" evidence="1">
    <location>
        <begin position="98"/>
        <end position="112"/>
    </location>
</feature>
<sequence length="133" mass="13894">MNQVGQHLGNTVRSALGTPARLLRALVHGDPRDRDPATWALAAVLTLAWWAGLAWLLAADDPAGSPATGAMLLGGWSLTLLPVHCARRFRLGARRETGPAGPAHALPAYPAYPETPPPGPWSGPGDAEGAVRE</sequence>
<evidence type="ECO:0000313" key="4">
    <source>
        <dbReference type="Proteomes" id="UP001165378"/>
    </source>
</evidence>
<evidence type="ECO:0000256" key="1">
    <source>
        <dbReference type="SAM" id="MobiDB-lite"/>
    </source>
</evidence>
<proteinExistence type="predicted"/>
<evidence type="ECO:0000313" key="3">
    <source>
        <dbReference type="EMBL" id="MCF2532806.1"/>
    </source>
</evidence>
<dbReference type="EMBL" id="JAKFHA010000039">
    <property type="protein sequence ID" value="MCF2532806.1"/>
    <property type="molecule type" value="Genomic_DNA"/>
</dbReference>
<name>A0AA41Q8Q0_9ACTN</name>
<keyword evidence="2" id="KW-0472">Membrane</keyword>
<feature type="transmembrane region" description="Helical" evidence="2">
    <location>
        <begin position="39"/>
        <end position="58"/>
    </location>
</feature>
<organism evidence="3 4">
    <name type="scientific">Yinghuangia soli</name>
    <dbReference type="NCBI Taxonomy" id="2908204"/>
    <lineage>
        <taxon>Bacteria</taxon>
        <taxon>Bacillati</taxon>
        <taxon>Actinomycetota</taxon>
        <taxon>Actinomycetes</taxon>
        <taxon>Kitasatosporales</taxon>
        <taxon>Streptomycetaceae</taxon>
        <taxon>Yinghuangia</taxon>
    </lineage>
</organism>
<gene>
    <name evidence="3" type="ORF">LZ495_37115</name>
</gene>
<accession>A0AA41Q8Q0</accession>
<feature type="transmembrane region" description="Helical" evidence="2">
    <location>
        <begin position="64"/>
        <end position="85"/>
    </location>
</feature>
<keyword evidence="2" id="KW-0812">Transmembrane</keyword>
<keyword evidence="4" id="KW-1185">Reference proteome</keyword>
<feature type="region of interest" description="Disordered" evidence="1">
    <location>
        <begin position="96"/>
        <end position="133"/>
    </location>
</feature>
<comment type="caution">
    <text evidence="3">The sequence shown here is derived from an EMBL/GenBank/DDBJ whole genome shotgun (WGS) entry which is preliminary data.</text>
</comment>
<dbReference type="AlphaFoldDB" id="A0AA41Q8Q0"/>
<dbReference type="RefSeq" id="WP_235057581.1">
    <property type="nucleotide sequence ID" value="NZ_JAKFHA010000039.1"/>
</dbReference>